<dbReference type="EMBL" id="CP001848">
    <property type="protein sequence ID" value="ADB15173.1"/>
    <property type="molecule type" value="Genomic_DNA"/>
</dbReference>
<sequence length="174" mass="18777">MPSDELASPTIRPETSADLSAIRSLTERAFRDAEHTSHTEHFIVDALRNADALSVSLVAEIEGQLVGHIAFSPITCTDGSLQWFGLGPISVHPDYQRIGIGTALVVAGLAALCELDAHGCVVLGEPTFYRRFGFRYDPHCVLEGVPPEYFQMLSIGEQKLRGVVSYHAALGATA</sequence>
<dbReference type="InterPro" id="IPR000182">
    <property type="entry name" value="GNAT_dom"/>
</dbReference>
<dbReference type="AlphaFoldDB" id="D2R3E2"/>
<dbReference type="InterPro" id="IPR050276">
    <property type="entry name" value="MshD_Acetyltransferase"/>
</dbReference>
<accession>D2R3E2</accession>
<dbReference type="SUPFAM" id="SSF55729">
    <property type="entry name" value="Acyl-CoA N-acyltransferases (Nat)"/>
    <property type="match status" value="1"/>
</dbReference>
<evidence type="ECO:0000313" key="3">
    <source>
        <dbReference type="Proteomes" id="UP000001887"/>
    </source>
</evidence>
<dbReference type="PANTHER" id="PTHR43617:SF2">
    <property type="entry name" value="UPF0039 PROTEIN SLL0451"/>
    <property type="match status" value="1"/>
</dbReference>
<organism evidence="2 3">
    <name type="scientific">Pirellula staleyi (strain ATCC 27377 / DSM 6068 / ICPB 4128)</name>
    <name type="common">Pirella staleyi</name>
    <dbReference type="NCBI Taxonomy" id="530564"/>
    <lineage>
        <taxon>Bacteria</taxon>
        <taxon>Pseudomonadati</taxon>
        <taxon>Planctomycetota</taxon>
        <taxon>Planctomycetia</taxon>
        <taxon>Pirellulales</taxon>
        <taxon>Pirellulaceae</taxon>
        <taxon>Pirellula</taxon>
    </lineage>
</organism>
<dbReference type="InterPro" id="IPR016181">
    <property type="entry name" value="Acyl_CoA_acyltransferase"/>
</dbReference>
<dbReference type="eggNOG" id="COG3153">
    <property type="taxonomic scope" value="Bacteria"/>
</dbReference>
<evidence type="ECO:0000259" key="1">
    <source>
        <dbReference type="PROSITE" id="PS51186"/>
    </source>
</evidence>
<keyword evidence="2" id="KW-0808">Transferase</keyword>
<dbReference type="GO" id="GO:0016747">
    <property type="term" value="F:acyltransferase activity, transferring groups other than amino-acyl groups"/>
    <property type="evidence" value="ECO:0007669"/>
    <property type="project" value="InterPro"/>
</dbReference>
<dbReference type="Pfam" id="PF13508">
    <property type="entry name" value="Acetyltransf_7"/>
    <property type="match status" value="1"/>
</dbReference>
<dbReference type="PANTHER" id="PTHR43617">
    <property type="entry name" value="L-AMINO ACID N-ACETYLTRANSFERASE"/>
    <property type="match status" value="1"/>
</dbReference>
<dbReference type="OrthoDB" id="9797178at2"/>
<dbReference type="Gene3D" id="3.40.630.30">
    <property type="match status" value="1"/>
</dbReference>
<proteinExistence type="predicted"/>
<dbReference type="KEGG" id="psl:Psta_0485"/>
<dbReference type="CDD" id="cd04301">
    <property type="entry name" value="NAT_SF"/>
    <property type="match status" value="1"/>
</dbReference>
<dbReference type="STRING" id="530564.Psta_0485"/>
<dbReference type="HOGENOM" id="CLU_081840_2_0_0"/>
<protein>
    <submittedName>
        <fullName evidence="2">GCN5-related N-acetyltransferase</fullName>
    </submittedName>
</protein>
<dbReference type="PROSITE" id="PS51186">
    <property type="entry name" value="GNAT"/>
    <property type="match status" value="1"/>
</dbReference>
<dbReference type="Proteomes" id="UP000001887">
    <property type="component" value="Chromosome"/>
</dbReference>
<gene>
    <name evidence="2" type="ordered locus">Psta_0485</name>
</gene>
<evidence type="ECO:0000313" key="2">
    <source>
        <dbReference type="EMBL" id="ADB15173.1"/>
    </source>
</evidence>
<reference evidence="2 3" key="1">
    <citation type="journal article" date="2009" name="Stand. Genomic Sci.">
        <title>Complete genome sequence of Pirellula staleyi type strain (ATCC 27377).</title>
        <authorList>
            <person name="Clum A."/>
            <person name="Tindall B.J."/>
            <person name="Sikorski J."/>
            <person name="Ivanova N."/>
            <person name="Mavrommatis K."/>
            <person name="Lucas S."/>
            <person name="Glavina del Rio T."/>
            <person name="Nolan M."/>
            <person name="Chen F."/>
            <person name="Tice H."/>
            <person name="Pitluck S."/>
            <person name="Cheng J.F."/>
            <person name="Chertkov O."/>
            <person name="Brettin T."/>
            <person name="Han C."/>
            <person name="Detter J.C."/>
            <person name="Kuske C."/>
            <person name="Bruce D."/>
            <person name="Goodwin L."/>
            <person name="Ovchinikova G."/>
            <person name="Pati A."/>
            <person name="Mikhailova N."/>
            <person name="Chen A."/>
            <person name="Palaniappan K."/>
            <person name="Land M."/>
            <person name="Hauser L."/>
            <person name="Chang Y.J."/>
            <person name="Jeffries C.D."/>
            <person name="Chain P."/>
            <person name="Rohde M."/>
            <person name="Goker M."/>
            <person name="Bristow J."/>
            <person name="Eisen J.A."/>
            <person name="Markowitz V."/>
            <person name="Hugenholtz P."/>
            <person name="Kyrpides N.C."/>
            <person name="Klenk H.P."/>
            <person name="Lapidus A."/>
        </authorList>
    </citation>
    <scope>NUCLEOTIDE SEQUENCE [LARGE SCALE GENOMIC DNA]</scope>
    <source>
        <strain evidence="3">ATCC 27377 / DSM 6068 / ICPB 4128</strain>
    </source>
</reference>
<feature type="domain" description="N-acetyltransferase" evidence="1">
    <location>
        <begin position="9"/>
        <end position="154"/>
    </location>
</feature>
<name>D2R3E2_PIRSD</name>
<keyword evidence="3" id="KW-1185">Reference proteome</keyword>